<organism evidence="1 2">
    <name type="scientific">Echinococcus multilocularis</name>
    <name type="common">Fox tapeworm</name>
    <dbReference type="NCBI Taxonomy" id="6211"/>
    <lineage>
        <taxon>Eukaryota</taxon>
        <taxon>Metazoa</taxon>
        <taxon>Spiralia</taxon>
        <taxon>Lophotrochozoa</taxon>
        <taxon>Platyhelminthes</taxon>
        <taxon>Cestoda</taxon>
        <taxon>Eucestoda</taxon>
        <taxon>Cyclophyllidea</taxon>
        <taxon>Taeniidae</taxon>
        <taxon>Echinococcus</taxon>
    </lineage>
</organism>
<keyword evidence="2" id="KW-1185">Reference proteome</keyword>
<reference evidence="1" key="1">
    <citation type="journal article" date="2013" name="Nature">
        <title>The genomes of four tapeworm species reveal adaptations to parasitism.</title>
        <authorList>
            <person name="Tsai I.J."/>
            <person name="Zarowiecki M."/>
            <person name="Holroyd N."/>
            <person name="Garciarrubio A."/>
            <person name="Sanchez-Flores A."/>
            <person name="Brooks K.L."/>
            <person name="Tracey A."/>
            <person name="Bobes R.J."/>
            <person name="Fragoso G."/>
            <person name="Sciutto E."/>
            <person name="Aslett M."/>
            <person name="Beasley H."/>
            <person name="Bennett H.M."/>
            <person name="Cai J."/>
            <person name="Camicia F."/>
            <person name="Clark R."/>
            <person name="Cucher M."/>
            <person name="De Silva N."/>
            <person name="Day T.A."/>
            <person name="Deplazes P."/>
            <person name="Estrada K."/>
            <person name="Fernandez C."/>
            <person name="Holland P.W."/>
            <person name="Hou J."/>
            <person name="Hu S."/>
            <person name="Huckvale T."/>
            <person name="Hung S.S."/>
            <person name="Kamenetzky L."/>
            <person name="Keane J.A."/>
            <person name="Kiss F."/>
            <person name="Koziol U."/>
            <person name="Lambert O."/>
            <person name="Liu K."/>
            <person name="Luo X."/>
            <person name="Luo Y."/>
            <person name="Macchiaroli N."/>
            <person name="Nichol S."/>
            <person name="Paps J."/>
            <person name="Parkinson J."/>
            <person name="Pouchkina-Stantcheva N."/>
            <person name="Riddiford N."/>
            <person name="Rosenzvit M."/>
            <person name="Salinas G."/>
            <person name="Wasmuth J.D."/>
            <person name="Zamanian M."/>
            <person name="Zheng Y."/>
            <person name="Cai X."/>
            <person name="Soberon X."/>
            <person name="Olson P.D."/>
            <person name="Laclette J.P."/>
            <person name="Brehm K."/>
            <person name="Berriman M."/>
            <person name="Garciarrubio A."/>
            <person name="Bobes R.J."/>
            <person name="Fragoso G."/>
            <person name="Sanchez-Flores A."/>
            <person name="Estrada K."/>
            <person name="Cevallos M.A."/>
            <person name="Morett E."/>
            <person name="Gonzalez V."/>
            <person name="Portillo T."/>
            <person name="Ochoa-Leyva A."/>
            <person name="Jose M.V."/>
            <person name="Sciutto E."/>
            <person name="Landa A."/>
            <person name="Jimenez L."/>
            <person name="Valdes V."/>
            <person name="Carrero J.C."/>
            <person name="Larralde C."/>
            <person name="Morales-Montor J."/>
            <person name="Limon-Lason J."/>
            <person name="Soberon X."/>
            <person name="Laclette J.P."/>
        </authorList>
    </citation>
    <scope>NUCLEOTIDE SEQUENCE [LARGE SCALE GENOMIC DNA]</scope>
</reference>
<evidence type="ECO:0000313" key="2">
    <source>
        <dbReference type="Proteomes" id="UP000017246"/>
    </source>
</evidence>
<evidence type="ECO:0000313" key="1">
    <source>
        <dbReference type="EMBL" id="CDS37920.1"/>
    </source>
</evidence>
<accession>A0A068Y0F0</accession>
<gene>
    <name evidence="1" type="ORF">EmuJ_000521200</name>
</gene>
<name>A0A068Y0F0_ECHMU</name>
<reference evidence="1" key="2">
    <citation type="submission" date="2015-11" db="EMBL/GenBank/DDBJ databases">
        <authorList>
            <person name="Zhang Y."/>
            <person name="Guo Z."/>
        </authorList>
    </citation>
    <scope>NUCLEOTIDE SEQUENCE</scope>
</reference>
<dbReference type="Proteomes" id="UP000017246">
    <property type="component" value="Unassembled WGS sequence"/>
</dbReference>
<dbReference type="EMBL" id="LN902847">
    <property type="protein sequence ID" value="CDS37920.1"/>
    <property type="molecule type" value="Genomic_DNA"/>
</dbReference>
<sequence length="107" mass="11813">MFCAPQCLYKAHDVANTSNRSVSDEFVSFVWVVRYSTMYQSQRRSRVTSGFAPAHGHECCVSSGIEPAHPIGMVTQLGSLFAVGRLERVGEYSVGDTVLESSDHRLN</sequence>
<dbReference type="AlphaFoldDB" id="A0A068Y0F0"/>
<proteinExistence type="predicted"/>
<protein>
    <submittedName>
        <fullName evidence="1">Expressed protein</fullName>
    </submittedName>
</protein>